<reference evidence="1 2" key="1">
    <citation type="submission" date="2020-08" db="EMBL/GenBank/DDBJ databases">
        <title>Genomic Encyclopedia of Type Strains, Phase IV (KMG-IV): sequencing the most valuable type-strain genomes for metagenomic binning, comparative biology and taxonomic classification.</title>
        <authorList>
            <person name="Goeker M."/>
        </authorList>
    </citation>
    <scope>NUCLEOTIDE SEQUENCE [LARGE SCALE GENOMIC DNA]</scope>
    <source>
        <strain evidence="1 2">DSM 8510</strain>
    </source>
</reference>
<proteinExistence type="predicted"/>
<dbReference type="RefSeq" id="WP_202390867.1">
    <property type="nucleotide sequence ID" value="NZ_BAAADZ010000002.1"/>
</dbReference>
<keyword evidence="2" id="KW-1185">Reference proteome</keyword>
<evidence type="ECO:0000313" key="2">
    <source>
        <dbReference type="Proteomes" id="UP000548685"/>
    </source>
</evidence>
<organism evidence="1 2">
    <name type="scientific">Erythrobacter ramosus</name>
    <dbReference type="NCBI Taxonomy" id="35811"/>
    <lineage>
        <taxon>Bacteria</taxon>
        <taxon>Pseudomonadati</taxon>
        <taxon>Pseudomonadota</taxon>
        <taxon>Alphaproteobacteria</taxon>
        <taxon>Sphingomonadales</taxon>
        <taxon>Erythrobacteraceae</taxon>
        <taxon>Erythrobacter/Porphyrobacter group</taxon>
        <taxon>Erythrobacter</taxon>
    </lineage>
</organism>
<protein>
    <submittedName>
        <fullName evidence="1">PHD/YefM family antitoxin component YafN of YafNO toxin-antitoxin module</fullName>
    </submittedName>
</protein>
<gene>
    <name evidence="1" type="ORF">FHS52_000010</name>
</gene>
<dbReference type="EMBL" id="JACICE010000001">
    <property type="protein sequence ID" value="MBB3774067.1"/>
    <property type="molecule type" value="Genomic_DNA"/>
</dbReference>
<accession>A0ABR6HTR4</accession>
<evidence type="ECO:0000313" key="1">
    <source>
        <dbReference type="EMBL" id="MBB3774067.1"/>
    </source>
</evidence>
<dbReference type="Proteomes" id="UP000548685">
    <property type="component" value="Unassembled WGS sequence"/>
</dbReference>
<sequence length="64" mass="7354">MSRQHIITYRRTLAEQNHETDSHKLIDITRAGSLTVEKHERAVVVILAVGEYERLKEIEAVQNG</sequence>
<name>A0ABR6HTR4_9SPHN</name>
<comment type="caution">
    <text evidence="1">The sequence shown here is derived from an EMBL/GenBank/DDBJ whole genome shotgun (WGS) entry which is preliminary data.</text>
</comment>